<reference evidence="15" key="2">
    <citation type="journal article" date="2012" name="G3 (Bethesda)">
        <title>Pichia sorbitophila, an interspecies yeast hybrid reveals early steps of genome resolution following polyploidization.</title>
        <authorList>
            <person name="Leh Louis V."/>
            <person name="Despons L."/>
            <person name="Friedrich A."/>
            <person name="Martin T."/>
            <person name="Durrens P."/>
            <person name="Casaregola S."/>
            <person name="Neuveglise C."/>
            <person name="Fairhead C."/>
            <person name="Marck C."/>
            <person name="Cruz J.A."/>
            <person name="Straub M.L."/>
            <person name="Kugler V."/>
            <person name="Sacerdot C."/>
            <person name="Uzunov Z."/>
            <person name="Thierry A."/>
            <person name="Weiss S."/>
            <person name="Bleykasten C."/>
            <person name="De Montigny J."/>
            <person name="Jacques N."/>
            <person name="Jung P."/>
            <person name="Lemaire M."/>
            <person name="Mallet S."/>
            <person name="Morel G."/>
            <person name="Richard G.F."/>
            <person name="Sarkar A."/>
            <person name="Savel G."/>
            <person name="Schacherer J."/>
            <person name="Seret M.L."/>
            <person name="Talla E."/>
            <person name="Samson G."/>
            <person name="Jubin C."/>
            <person name="Poulain J."/>
            <person name="Vacherie B."/>
            <person name="Barbe V."/>
            <person name="Pelletier E."/>
            <person name="Sherman D.J."/>
            <person name="Westhof E."/>
            <person name="Weissenbach J."/>
            <person name="Baret P.V."/>
            <person name="Wincker P."/>
            <person name="Gaillardin C."/>
            <person name="Dujon B."/>
            <person name="Souciet J.L."/>
        </authorList>
    </citation>
    <scope>NUCLEOTIDE SEQUENCE [LARGE SCALE GENOMIC DNA]</scope>
    <source>
        <strain evidence="15">ATCC MYA-4447 / BCRC 22081 / CBS 7064 / NBRC 10061 / NRRL Y-12695</strain>
    </source>
</reference>
<gene>
    <name evidence="14" type="primary">Piso0_004699</name>
    <name evidence="13" type="ORF">GNLVRS01_PISO0K22626g</name>
    <name evidence="14" type="ORF">GNLVRS01_PISO0L22627g</name>
</gene>
<evidence type="ECO:0000256" key="7">
    <source>
        <dbReference type="ARBA" id="ARBA00022824"/>
    </source>
</evidence>
<keyword evidence="8 12" id="KW-1133">Transmembrane helix</keyword>
<dbReference type="eggNOG" id="KOG2516">
    <property type="taxonomic scope" value="Eukaryota"/>
</dbReference>
<feature type="transmembrane region" description="Helical" evidence="12">
    <location>
        <begin position="153"/>
        <end position="171"/>
    </location>
</feature>
<dbReference type="UniPathway" id="UPA00378"/>
<evidence type="ECO:0000256" key="1">
    <source>
        <dbReference type="ARBA" id="ARBA00004477"/>
    </source>
</evidence>
<evidence type="ECO:0000313" key="14">
    <source>
        <dbReference type="EMBL" id="CCE85127.1"/>
    </source>
</evidence>
<evidence type="ECO:0000256" key="11">
    <source>
        <dbReference type="ARBA" id="ARBA00048899"/>
    </source>
</evidence>
<dbReference type="EMBL" id="FO082048">
    <property type="protein sequence ID" value="CCE85127.1"/>
    <property type="molecule type" value="Genomic_DNA"/>
</dbReference>
<feature type="transmembrane region" description="Helical" evidence="12">
    <location>
        <begin position="237"/>
        <end position="258"/>
    </location>
</feature>
<dbReference type="HOGENOM" id="CLU_008917_4_0_1"/>
<feature type="transmembrane region" description="Helical" evidence="12">
    <location>
        <begin position="198"/>
        <end position="225"/>
    </location>
</feature>
<evidence type="ECO:0000256" key="4">
    <source>
        <dbReference type="ARBA" id="ARBA00022676"/>
    </source>
</evidence>
<keyword evidence="7 12" id="KW-0256">Endoplasmic reticulum</keyword>
<keyword evidence="5" id="KW-0808">Transferase</keyword>
<protein>
    <recommendedName>
        <fullName evidence="12">Mannosyltransferase</fullName>
        <ecNumber evidence="12">2.4.1.-</ecNumber>
    </recommendedName>
</protein>
<dbReference type="FunCoup" id="G8Y666">
    <property type="interactions" value="672"/>
</dbReference>
<dbReference type="Proteomes" id="UP000005222">
    <property type="component" value="Chromosome K"/>
</dbReference>
<dbReference type="GO" id="GO:0052917">
    <property type="term" value="F:dol-P-Man:Man(7)GlcNAc(2)-PP-Dol alpha-1,6-mannosyltransferase activity"/>
    <property type="evidence" value="ECO:0007669"/>
    <property type="project" value="UniProtKB-EC"/>
</dbReference>
<evidence type="ECO:0000256" key="8">
    <source>
        <dbReference type="ARBA" id="ARBA00022989"/>
    </source>
</evidence>
<dbReference type="GO" id="GO:0005789">
    <property type="term" value="C:endoplasmic reticulum membrane"/>
    <property type="evidence" value="ECO:0007669"/>
    <property type="project" value="UniProtKB-SubCell"/>
</dbReference>
<dbReference type="InParanoid" id="G8Y666"/>
<feature type="transmembrane region" description="Helical" evidence="12">
    <location>
        <begin position="111"/>
        <end position="132"/>
    </location>
</feature>
<keyword evidence="9 12" id="KW-0472">Membrane</keyword>
<evidence type="ECO:0000256" key="5">
    <source>
        <dbReference type="ARBA" id="ARBA00022679"/>
    </source>
</evidence>
<keyword evidence="15" id="KW-1185">Reference proteome</keyword>
<evidence type="ECO:0000256" key="10">
    <source>
        <dbReference type="ARBA" id="ARBA00044721"/>
    </source>
</evidence>
<keyword evidence="6 12" id="KW-0812">Transmembrane</keyword>
<keyword evidence="4 12" id="KW-0328">Glycosyltransferase</keyword>
<dbReference type="Proteomes" id="UP000005222">
    <property type="component" value="Chromosome L"/>
</dbReference>
<evidence type="ECO:0000256" key="12">
    <source>
        <dbReference type="RuleBase" id="RU363075"/>
    </source>
</evidence>
<feature type="transmembrane region" description="Helical" evidence="12">
    <location>
        <begin position="336"/>
        <end position="355"/>
    </location>
</feature>
<dbReference type="STRING" id="559304.G8Y666"/>
<evidence type="ECO:0000256" key="6">
    <source>
        <dbReference type="ARBA" id="ARBA00022692"/>
    </source>
</evidence>
<feature type="transmembrane region" description="Helical" evidence="12">
    <location>
        <begin position="12"/>
        <end position="33"/>
    </location>
</feature>
<feature type="transmembrane region" description="Helical" evidence="12">
    <location>
        <begin position="392"/>
        <end position="414"/>
    </location>
</feature>
<organism evidence="14 15">
    <name type="scientific">Pichia sorbitophila (strain ATCC MYA-4447 / BCRC 22081 / CBS 7064 / NBRC 10061 / NRRL Y-12695)</name>
    <name type="common">Hybrid yeast</name>
    <dbReference type="NCBI Taxonomy" id="559304"/>
    <lineage>
        <taxon>Eukaryota</taxon>
        <taxon>Fungi</taxon>
        <taxon>Dikarya</taxon>
        <taxon>Ascomycota</taxon>
        <taxon>Saccharomycotina</taxon>
        <taxon>Pichiomycetes</taxon>
        <taxon>Debaryomycetaceae</taxon>
        <taxon>Millerozyma</taxon>
    </lineage>
</organism>
<sequence>MENIFRTCFLKMNIYDNVLDIILLSVILYHLIISPYTKVEESFNIQAIHDIINYGISSDALVTNYDHVKFPGPVPRTFIGSIIIALPVRLTRNIGEWIGVIQSDSLNGSQISIQLFVRGILGLANGLSIIGLRNTFNEITARNKAAKYRNINGILFILLTISQFHWLYYASRTLPNFIALPFVNVAYSKILKGSTSGLILFGFAGIVFRMEIGLLGTIIAVVSSLGFRQSNLFKNIVLLALGTTIGLVSSFCIDSYFWGYPVIPELSSFKFNIVDGKSTDWGTEPWVTYFKKYLPQLFRPPTVLGLLLFGIRHDPSKLDVGKRTDTKKEKNASENSLRILFTSAVLFLIAISFQPHKEWRFIIYSVPIFTLVAANGFRFLIARCSFSKVYQVISLVVAFNVLIGIFSSLLMGYFSSYNYPGGLAISMANDLALSSDKNPAVIYMDSGSCMNGITRFGEFHGHSISYDKTEEKELLPSILSKADILIVSKNSDIVESSINEDQWAIEFKSPKFAGIKLRNILSPPFITVLRKEMHNKTLHEFICVVLNYVTGIKLNDIANEIRSFILLEDSVYVYRRK</sequence>
<dbReference type="InterPro" id="IPR005599">
    <property type="entry name" value="GPI_mannosylTrfase"/>
</dbReference>
<dbReference type="EC" id="2.4.1.-" evidence="12"/>
<dbReference type="AlphaFoldDB" id="G8Y666"/>
<evidence type="ECO:0000256" key="3">
    <source>
        <dbReference type="ARBA" id="ARBA00007063"/>
    </source>
</evidence>
<dbReference type="Pfam" id="PF03901">
    <property type="entry name" value="Glyco_transf_22"/>
    <property type="match status" value="1"/>
</dbReference>
<dbReference type="PANTHER" id="PTHR22760:SF1">
    <property type="entry name" value="DOL-P-MAN:MAN(7)GLCNAC(2)-PP-DOL ALPHA-1,6-MANNOSYLTRANSFERASE"/>
    <property type="match status" value="1"/>
</dbReference>
<dbReference type="EMBL" id="FO082049">
    <property type="protein sequence ID" value="CCE84096.1"/>
    <property type="molecule type" value="Genomic_DNA"/>
</dbReference>
<reference evidence="14" key="1">
    <citation type="submission" date="2011-10" db="EMBL/GenBank/DDBJ databases">
        <authorList>
            <person name="Genoscope - CEA"/>
        </authorList>
    </citation>
    <scope>NUCLEOTIDE SEQUENCE</scope>
</reference>
<comment type="subcellular location">
    <subcellularLocation>
        <location evidence="1 12">Endoplasmic reticulum membrane</location>
        <topology evidence="1 12">Multi-pass membrane protein</topology>
    </subcellularLocation>
</comment>
<comment type="pathway">
    <text evidence="2">Protein modification; protein glycosylation.</text>
</comment>
<evidence type="ECO:0000256" key="9">
    <source>
        <dbReference type="ARBA" id="ARBA00023136"/>
    </source>
</evidence>
<evidence type="ECO:0000313" key="13">
    <source>
        <dbReference type="EMBL" id="CCE84096.1"/>
    </source>
</evidence>
<feature type="transmembrane region" description="Helical" evidence="12">
    <location>
        <begin position="361"/>
        <end position="380"/>
    </location>
</feature>
<accession>G8Y666</accession>
<evidence type="ECO:0000256" key="2">
    <source>
        <dbReference type="ARBA" id="ARBA00004922"/>
    </source>
</evidence>
<comment type="function">
    <text evidence="10">Mannosyltransferase that operates in the biosynthetic pathway of dolichol-linked oligosaccharides, the glycan precursors employed in protein asparagine (N)-glycosylation. The assembly of dolichol-linked oligosaccharides begins on the cytosolic side of the endoplasmic reticulum membrane and finishes in its lumen. The sequential addition of sugars to dolichol pyrophosphate produces dolichol-linked oligosaccharides containing fourteen sugars, including two GlcNAcs, nine mannoses and three glucoses. Once assembled, the oligosaccharide is transferred from the lipid to nascent proteins by oligosaccharyltransferases. In the lumen of the endoplasmic reticulum, adds the eighth mannose residue in an alpha-1,6 linkage onto Man(7)GlcNAc(2)-PP-dolichol to produce Man(8)GlcNAc(2)-PP-dolichol.</text>
</comment>
<proteinExistence type="inferred from homology"/>
<name>G8Y666_PICSO</name>
<evidence type="ECO:0000313" key="15">
    <source>
        <dbReference type="Proteomes" id="UP000005222"/>
    </source>
</evidence>
<dbReference type="GO" id="GO:0006487">
    <property type="term" value="P:protein N-linked glycosylation"/>
    <property type="evidence" value="ECO:0007669"/>
    <property type="project" value="TreeGrafter"/>
</dbReference>
<comment type="catalytic activity">
    <reaction evidence="11">
        <text>an alpha-D-Man-(1-&gt;2)-alpha-D-Man-(1-&gt;2)-alpha-D-Man-(1-&gt;3)-[alpha-D-Man-(1-&gt;2)-alpha-D-Man-(1-&gt;3)-alpha-D-Man-(1-&gt;6)]-beta-D-Man-(1-&gt;4)-beta-D-GlcNAc-(1-&gt;4)-alpha-D-GlcNAc-diphospho-di-trans,poly-cis-dolichol + a di-trans,poly-cis-dolichyl beta-D-mannosyl phosphate = an alpha-D-Man-(1-&gt;2)-alpha-D-Man-(1-&gt;2)-alpha-D-Man-(1-&gt;3)-[alpha-D-Man-(1-&gt;2)-alpha-D-Man-(1-&gt;3)-[alpha-D-Man-(1-&gt;6)]-alpha-D-Man-(1-&gt;6)]-beta-D-Man-(1-&gt;4)-beta-D-GlcNAc-(1-&gt;4)-alpha-D-GlcNAc-diphospho-di-trans,poly-cis-dolichol + a di-trans,poly-cis-dolichyl phosphate + H(+)</text>
        <dbReference type="Rhea" id="RHEA:29535"/>
        <dbReference type="Rhea" id="RHEA-COMP:19498"/>
        <dbReference type="Rhea" id="RHEA-COMP:19501"/>
        <dbReference type="Rhea" id="RHEA-COMP:19518"/>
        <dbReference type="Rhea" id="RHEA-COMP:19519"/>
        <dbReference type="ChEBI" id="CHEBI:15378"/>
        <dbReference type="ChEBI" id="CHEBI:57683"/>
        <dbReference type="ChEBI" id="CHEBI:58211"/>
        <dbReference type="ChEBI" id="CHEBI:132517"/>
        <dbReference type="ChEBI" id="CHEBI:132519"/>
        <dbReference type="EC" id="2.4.1.260"/>
    </reaction>
    <physiologicalReaction direction="left-to-right" evidence="11">
        <dbReference type="Rhea" id="RHEA:29536"/>
    </physiologicalReaction>
</comment>
<dbReference type="OrthoDB" id="19039at2759"/>
<comment type="similarity">
    <text evidence="3 12">Belongs to the glycosyltransferase 22 family.</text>
</comment>
<dbReference type="PANTHER" id="PTHR22760">
    <property type="entry name" value="GLYCOSYLTRANSFERASE"/>
    <property type="match status" value="1"/>
</dbReference>